<keyword evidence="15" id="KW-1185">Reference proteome</keyword>
<keyword evidence="9" id="KW-0479">Metal-binding</keyword>
<dbReference type="GO" id="GO:0098552">
    <property type="term" value="C:side of membrane"/>
    <property type="evidence" value="ECO:0007669"/>
    <property type="project" value="UniProtKB-KW"/>
</dbReference>
<evidence type="ECO:0000256" key="4">
    <source>
        <dbReference type="ARBA" id="ARBA00022525"/>
    </source>
</evidence>
<evidence type="ECO:0000256" key="6">
    <source>
        <dbReference type="ARBA" id="ARBA00022729"/>
    </source>
</evidence>
<comment type="subcellular location">
    <subcellularLocation>
        <location evidence="1">Membrane</location>
        <topology evidence="1">Lipid-anchor</topology>
        <topology evidence="1">GPI-anchor</topology>
    </subcellularLocation>
    <subcellularLocation>
        <location evidence="2">Secreted</location>
    </subcellularLocation>
</comment>
<feature type="chain" id="PRO_5010523092" description="CFEM domain-containing protein" evidence="12">
    <location>
        <begin position="23"/>
        <end position="307"/>
    </location>
</feature>
<evidence type="ECO:0000256" key="10">
    <source>
        <dbReference type="SAM" id="MobiDB-lite"/>
    </source>
</evidence>
<comment type="caution">
    <text evidence="14">The sequence shown here is derived from an EMBL/GenBank/DDBJ whole genome shotgun (WGS) entry which is preliminary data.</text>
</comment>
<protein>
    <recommendedName>
        <fullName evidence="13">CFEM domain-containing protein</fullName>
    </recommendedName>
</protein>
<keyword evidence="9" id="KW-0349">Heme</keyword>
<keyword evidence="5" id="KW-0336">GPI-anchor</keyword>
<keyword evidence="8" id="KW-0449">Lipoprotein</keyword>
<dbReference type="Pfam" id="PF05730">
    <property type="entry name" value="CFEM"/>
    <property type="match status" value="1"/>
</dbReference>
<keyword evidence="7 9" id="KW-1015">Disulfide bond</keyword>
<feature type="signal peptide" evidence="12">
    <location>
        <begin position="1"/>
        <end position="22"/>
    </location>
</feature>
<proteinExistence type="inferred from homology"/>
<keyword evidence="11" id="KW-1133">Transmembrane helix</keyword>
<dbReference type="PROSITE" id="PS52012">
    <property type="entry name" value="CFEM"/>
    <property type="match status" value="1"/>
</dbReference>
<feature type="transmembrane region" description="Helical" evidence="11">
    <location>
        <begin position="230"/>
        <end position="254"/>
    </location>
</feature>
<dbReference type="GO" id="GO:0046872">
    <property type="term" value="F:metal ion binding"/>
    <property type="evidence" value="ECO:0007669"/>
    <property type="project" value="UniProtKB-UniRule"/>
</dbReference>
<evidence type="ECO:0000259" key="13">
    <source>
        <dbReference type="PROSITE" id="PS52012"/>
    </source>
</evidence>
<comment type="similarity">
    <text evidence="3">Belongs to the RBT5 family.</text>
</comment>
<feature type="compositionally biased region" description="Low complexity" evidence="10">
    <location>
        <begin position="112"/>
        <end position="144"/>
    </location>
</feature>
<keyword evidence="4" id="KW-0964">Secreted</keyword>
<dbReference type="OrthoDB" id="4778251at2759"/>
<dbReference type="AlphaFoldDB" id="A0A1T3CLF3"/>
<keyword evidence="5" id="KW-0325">Glycoprotein</keyword>
<comment type="caution">
    <text evidence="9">Lacks conserved residue(s) required for the propagation of feature annotation.</text>
</comment>
<evidence type="ECO:0000256" key="11">
    <source>
        <dbReference type="SAM" id="Phobius"/>
    </source>
</evidence>
<keyword evidence="11" id="KW-0812">Transmembrane</keyword>
<evidence type="ECO:0000256" key="5">
    <source>
        <dbReference type="ARBA" id="ARBA00022622"/>
    </source>
</evidence>
<feature type="disulfide bond" evidence="9">
    <location>
        <begin position="55"/>
        <end position="88"/>
    </location>
</feature>
<keyword evidence="6 12" id="KW-0732">Signal</keyword>
<dbReference type="InterPro" id="IPR008427">
    <property type="entry name" value="Extracellular_membr_CFEM_dom"/>
</dbReference>
<sequence length="307" mass="30401">MRYLLPAVLGALSLLYVDGVAAQDTPTCVPGCANTVRGQFTQYGCVSADDAACLCANANFGFGVRDCGQTGCGSTDVEVQAFLAGNFCQGQQLAFTPTGASAPPTSTPPATPGASESTAPPSETTPSPTAPPTTSAPSSETAPPSSSPPATGPPTTASSATTGPASVPTQPSAPPTGTPLHSNSTIPASTPTSPPPTTTSAASSTSVSTSSPTSTETSAAAPAGGLSQGAAIGIGVGVAGGVVAIAFAGVFFFLKNRSRTHDSFDISAPPPSSGRGQGAFEKYSNDLELVSNRYEDMVPRQQPRAMV</sequence>
<feature type="domain" description="CFEM" evidence="13">
    <location>
        <begin position="1"/>
        <end position="115"/>
    </location>
</feature>
<feature type="region of interest" description="Disordered" evidence="10">
    <location>
        <begin position="261"/>
        <end position="281"/>
    </location>
</feature>
<evidence type="ECO:0000256" key="2">
    <source>
        <dbReference type="ARBA" id="ARBA00004613"/>
    </source>
</evidence>
<evidence type="ECO:0000256" key="1">
    <source>
        <dbReference type="ARBA" id="ARBA00004589"/>
    </source>
</evidence>
<evidence type="ECO:0000313" key="14">
    <source>
        <dbReference type="EMBL" id="OPB41914.1"/>
    </source>
</evidence>
<evidence type="ECO:0000313" key="15">
    <source>
        <dbReference type="Proteomes" id="UP000191004"/>
    </source>
</evidence>
<dbReference type="SMART" id="SM00747">
    <property type="entry name" value="CFEM"/>
    <property type="match status" value="1"/>
</dbReference>
<evidence type="ECO:0000256" key="7">
    <source>
        <dbReference type="ARBA" id="ARBA00023157"/>
    </source>
</evidence>
<accession>A0A1T3CLF3</accession>
<feature type="compositionally biased region" description="Low complexity" evidence="10">
    <location>
        <begin position="198"/>
        <end position="225"/>
    </location>
</feature>
<dbReference type="GO" id="GO:0005576">
    <property type="term" value="C:extracellular region"/>
    <property type="evidence" value="ECO:0007669"/>
    <property type="project" value="UniProtKB-SubCell"/>
</dbReference>
<keyword evidence="9" id="KW-0408">Iron</keyword>
<evidence type="ECO:0000256" key="8">
    <source>
        <dbReference type="ARBA" id="ARBA00023288"/>
    </source>
</evidence>
<evidence type="ECO:0000256" key="12">
    <source>
        <dbReference type="SAM" id="SignalP"/>
    </source>
</evidence>
<dbReference type="EMBL" id="LVVK01000013">
    <property type="protein sequence ID" value="OPB41914.1"/>
    <property type="molecule type" value="Genomic_DNA"/>
</dbReference>
<feature type="binding site" description="axial binding residue" evidence="9">
    <location>
        <position position="50"/>
    </location>
    <ligand>
        <name>heme</name>
        <dbReference type="ChEBI" id="CHEBI:30413"/>
    </ligand>
    <ligandPart>
        <name>Fe</name>
        <dbReference type="ChEBI" id="CHEBI:18248"/>
    </ligandPart>
</feature>
<feature type="region of interest" description="Disordered" evidence="10">
    <location>
        <begin position="98"/>
        <end position="225"/>
    </location>
</feature>
<evidence type="ECO:0000256" key="3">
    <source>
        <dbReference type="ARBA" id="ARBA00010031"/>
    </source>
</evidence>
<gene>
    <name evidence="14" type="ORF">A0O28_0030310</name>
</gene>
<feature type="compositionally biased region" description="Low complexity" evidence="10">
    <location>
        <begin position="153"/>
        <end position="169"/>
    </location>
</feature>
<evidence type="ECO:0000256" key="9">
    <source>
        <dbReference type="PROSITE-ProRule" id="PRU01356"/>
    </source>
</evidence>
<organism evidence="14 15">
    <name type="scientific">Trichoderma guizhouense</name>
    <dbReference type="NCBI Taxonomy" id="1491466"/>
    <lineage>
        <taxon>Eukaryota</taxon>
        <taxon>Fungi</taxon>
        <taxon>Dikarya</taxon>
        <taxon>Ascomycota</taxon>
        <taxon>Pezizomycotina</taxon>
        <taxon>Sordariomycetes</taxon>
        <taxon>Hypocreomycetidae</taxon>
        <taxon>Hypocreales</taxon>
        <taxon>Hypocreaceae</taxon>
        <taxon>Trichoderma</taxon>
    </lineage>
</organism>
<reference evidence="14 15" key="1">
    <citation type="submission" date="2016-04" db="EMBL/GenBank/DDBJ databases">
        <title>Multiple horizontal gene transfer events from other fungi enriched the ability of the initially mycotrophic fungus Trichoderma (Ascomycota) to feed on dead plant biomass.</title>
        <authorList>
            <person name="Atanasova L."/>
            <person name="Chenthamara K."/>
            <person name="Zhang J."/>
            <person name="Grujic M."/>
            <person name="Henrissat B."/>
            <person name="Kuo A."/>
            <person name="Aertz A."/>
            <person name="Salamov A."/>
            <person name="Lipzen A."/>
            <person name="Labutti K."/>
            <person name="Barry K."/>
            <person name="Miao Y."/>
            <person name="Rahimi M.J."/>
            <person name="Shen Q."/>
            <person name="Grigoriev I.V."/>
            <person name="Kubicek C.P."/>
            <person name="Druzhinina I.S."/>
        </authorList>
    </citation>
    <scope>NUCLEOTIDE SEQUENCE [LARGE SCALE GENOMIC DNA]</scope>
    <source>
        <strain evidence="14 15">NJAU 4742</strain>
    </source>
</reference>
<dbReference type="PRINTS" id="PR01217">
    <property type="entry name" value="PRICHEXTENSN"/>
</dbReference>
<dbReference type="Proteomes" id="UP000191004">
    <property type="component" value="Unassembled WGS sequence"/>
</dbReference>
<keyword evidence="11" id="KW-0472">Membrane</keyword>
<name>A0A1T3CLF3_9HYPO</name>